<feature type="compositionally biased region" description="Polar residues" evidence="1">
    <location>
        <begin position="514"/>
        <end position="527"/>
    </location>
</feature>
<evidence type="ECO:0000313" key="3">
    <source>
        <dbReference type="Proteomes" id="UP000039865"/>
    </source>
</evidence>
<feature type="compositionally biased region" description="Basic residues" evidence="1">
    <location>
        <begin position="1"/>
        <end position="11"/>
    </location>
</feature>
<sequence>MDKKAKNRKQHNQNAAQKQQKLYEEQLQKIYDVEVSDDSSDNLIDSDPRNQENNRKIQQMLSEIMKQPQHKINTCLNYHQQSKRDANNGSTFNIQSISTGPIIHKIQTISSSTANNEMSKASRGGNNKREFKNLCDNNPFIYESTTTMHTTTKTTVKMNKSGNMMDRNIELNLADSFADKTELFKRLLETGQLSGLRSTFLEPSDILEDMDPKLGELIYSDQFPTNQKVIDQKSKWIQEAYGPIVEKSTHKTQLLQLIEYNKIAIRENDGYMEQKTVIEIIICKLMRQRLMNYELKSQIENHQFQGLETEQLSLIFSIVKLTKKSIHTLYKKCQNFTMTKEVNETRGNTVQQVYVKDLKLSKRDYMDMVRKMVDLYDEMIKKAQYFKTTTSKIFDTQPGFREIIQLMDELLKPELWQMIDYIEQLLIDSDYDEDDDDMNSEMDEILNYSAQPSDEDDIIEDEICGNRDFMDFDHGQFDKFGTKMMNSDPKSYAYDLSNFNNTTFHHYMPDPDESSTLSNQASTNETVQTDKKKKKRRKNKKKKKKKTEEELSIENAGNSLVGNEMKNSPNLQGNNQEDNQIEDDETIEVEDPEFEEDLKQFQLRLMLSNQNSISSNGHTPYRKLKPNVSNDWLIAVREKSKSLSDNFRTPQMTLVA</sequence>
<feature type="region of interest" description="Disordered" evidence="1">
    <location>
        <begin position="507"/>
        <end position="580"/>
    </location>
</feature>
<dbReference type="Proteomes" id="UP000039865">
    <property type="component" value="Unassembled WGS sequence"/>
</dbReference>
<feature type="region of interest" description="Disordered" evidence="1">
    <location>
        <begin position="1"/>
        <end position="22"/>
    </location>
</feature>
<evidence type="ECO:0000256" key="1">
    <source>
        <dbReference type="SAM" id="MobiDB-lite"/>
    </source>
</evidence>
<name>A0A078AN80_STYLE</name>
<dbReference type="EMBL" id="CCKQ01012010">
    <property type="protein sequence ID" value="CDW83624.1"/>
    <property type="molecule type" value="Genomic_DNA"/>
</dbReference>
<feature type="region of interest" description="Disordered" evidence="1">
    <location>
        <begin position="110"/>
        <end position="130"/>
    </location>
</feature>
<proteinExistence type="predicted"/>
<accession>A0A078AN80</accession>
<dbReference type="InParanoid" id="A0A078AN80"/>
<reference evidence="2 3" key="1">
    <citation type="submission" date="2014-06" db="EMBL/GenBank/DDBJ databases">
        <authorList>
            <person name="Swart Estienne"/>
        </authorList>
    </citation>
    <scope>NUCLEOTIDE SEQUENCE [LARGE SCALE GENOMIC DNA]</scope>
    <source>
        <strain evidence="2 3">130c</strain>
    </source>
</reference>
<dbReference type="AlphaFoldDB" id="A0A078AN80"/>
<evidence type="ECO:0000313" key="2">
    <source>
        <dbReference type="EMBL" id="CDW83624.1"/>
    </source>
</evidence>
<feature type="compositionally biased region" description="Polar residues" evidence="1">
    <location>
        <begin position="555"/>
        <end position="578"/>
    </location>
</feature>
<protein>
    <submittedName>
        <fullName evidence="2">Uncharacterized protein</fullName>
    </submittedName>
</protein>
<gene>
    <name evidence="2" type="primary">Contig14070.g15007</name>
    <name evidence="2" type="ORF">STYLEM_12672</name>
</gene>
<feature type="compositionally biased region" description="Basic residues" evidence="1">
    <location>
        <begin position="531"/>
        <end position="545"/>
    </location>
</feature>
<feature type="compositionally biased region" description="Polar residues" evidence="1">
    <location>
        <begin position="110"/>
        <end position="119"/>
    </location>
</feature>
<organism evidence="2 3">
    <name type="scientific">Stylonychia lemnae</name>
    <name type="common">Ciliate</name>
    <dbReference type="NCBI Taxonomy" id="5949"/>
    <lineage>
        <taxon>Eukaryota</taxon>
        <taxon>Sar</taxon>
        <taxon>Alveolata</taxon>
        <taxon>Ciliophora</taxon>
        <taxon>Intramacronucleata</taxon>
        <taxon>Spirotrichea</taxon>
        <taxon>Stichotrichia</taxon>
        <taxon>Sporadotrichida</taxon>
        <taxon>Oxytrichidae</taxon>
        <taxon>Stylonychinae</taxon>
        <taxon>Stylonychia</taxon>
    </lineage>
</organism>
<keyword evidence="3" id="KW-1185">Reference proteome</keyword>